<comment type="caution">
    <text evidence="1">The sequence shown here is derived from an EMBL/GenBank/DDBJ whole genome shotgun (WGS) entry which is preliminary data.</text>
</comment>
<accession>A0A6V7UEV9</accession>
<dbReference type="EMBL" id="CAJEWN010000056">
    <property type="protein sequence ID" value="CAD2154624.1"/>
    <property type="molecule type" value="Genomic_DNA"/>
</dbReference>
<dbReference type="AlphaFoldDB" id="A0A6V7UEV9"/>
<reference evidence="1 2" key="1">
    <citation type="submission" date="2020-08" db="EMBL/GenBank/DDBJ databases">
        <authorList>
            <person name="Koutsovoulos G."/>
            <person name="Danchin GJ E."/>
        </authorList>
    </citation>
    <scope>NUCLEOTIDE SEQUENCE [LARGE SCALE GENOMIC DNA]</scope>
</reference>
<organism evidence="1 2">
    <name type="scientific">Meloidogyne enterolobii</name>
    <name type="common">Root-knot nematode worm</name>
    <name type="synonym">Meloidogyne mayaguensis</name>
    <dbReference type="NCBI Taxonomy" id="390850"/>
    <lineage>
        <taxon>Eukaryota</taxon>
        <taxon>Metazoa</taxon>
        <taxon>Ecdysozoa</taxon>
        <taxon>Nematoda</taxon>
        <taxon>Chromadorea</taxon>
        <taxon>Rhabditida</taxon>
        <taxon>Tylenchina</taxon>
        <taxon>Tylenchomorpha</taxon>
        <taxon>Tylenchoidea</taxon>
        <taxon>Meloidogynidae</taxon>
        <taxon>Meloidogyninae</taxon>
        <taxon>Meloidogyne</taxon>
    </lineage>
</organism>
<name>A0A6V7UEV9_MELEN</name>
<dbReference type="Proteomes" id="UP000580250">
    <property type="component" value="Unassembled WGS sequence"/>
</dbReference>
<sequence>MKIFALIIQLFLYFLHCNSLILQFYIDTSPLKGQVQLSFDELNCSKPSNIQNELKNLKIFTTAGYIYTPFFEGVPCPEDQYQLKLKEFNISVSSFLFGVENLNKNILSLLVMYSPSPAFDYLHISAVGPISSNPELWYSKHLVNQPNIGIQI</sequence>
<proteinExistence type="predicted"/>
<evidence type="ECO:0000313" key="1">
    <source>
        <dbReference type="EMBL" id="CAD2154624.1"/>
    </source>
</evidence>
<gene>
    <name evidence="1" type="ORF">MENT_LOCUS11564</name>
</gene>
<protein>
    <submittedName>
        <fullName evidence="1">Uncharacterized protein</fullName>
    </submittedName>
</protein>
<evidence type="ECO:0000313" key="2">
    <source>
        <dbReference type="Proteomes" id="UP000580250"/>
    </source>
</evidence>